<comment type="caution">
    <text evidence="1">The sequence shown here is derived from an EMBL/GenBank/DDBJ whole genome shotgun (WGS) entry which is preliminary data.</text>
</comment>
<dbReference type="GO" id="GO:0004519">
    <property type="term" value="F:endonuclease activity"/>
    <property type="evidence" value="ECO:0007669"/>
    <property type="project" value="UniProtKB-KW"/>
</dbReference>
<keyword evidence="1" id="KW-0540">Nuclease</keyword>
<dbReference type="PIRSF" id="PIRSF003109">
    <property type="entry name" value="McrC"/>
    <property type="match status" value="1"/>
</dbReference>
<sequence length="348" mass="40228">MGGPIPIRNIYYLLCYSWNRLEEGEIADVSGVDSSELADLFASVLISGVRHLMRRGLGRDYERFEEDLASLRGRVLVAESSRRMLMVHGKARCEYDELTANTIPNRVIKATLRHLAAVPSLDKHLKTQLLGLCRDLRDVEPIPLTRLAFRSIQLHSNARFYRFLINICELVVSSWLVDEATGEYRFRDFLRDEKHMARLFESFVQNFLRHERPELDVRKENIQWTLEWAADDSLDYLPQMETDISVRSTNSTLVIDTKYYGEAFTTFFGKERVRSGHLYQVFTYLKNLEARDGPDSEASALLLYPATSNELRLDYKLGGHRISVCTLDLAQDWKTIRAELLNLVDARL</sequence>
<dbReference type="AlphaFoldDB" id="A0A2G1QNF5"/>
<evidence type="ECO:0000313" key="2">
    <source>
        <dbReference type="Proteomes" id="UP000221168"/>
    </source>
</evidence>
<accession>A0A2G1QNF5</accession>
<dbReference type="InterPro" id="IPR019292">
    <property type="entry name" value="McrC"/>
</dbReference>
<dbReference type="OrthoDB" id="5500856at2"/>
<dbReference type="InterPro" id="IPR014407">
    <property type="entry name" value="McrC_bac"/>
</dbReference>
<dbReference type="GO" id="GO:0009307">
    <property type="term" value="P:DNA restriction-modification system"/>
    <property type="evidence" value="ECO:0007669"/>
    <property type="project" value="InterPro"/>
</dbReference>
<gene>
    <name evidence="1" type="ORF">CSC94_11535</name>
</gene>
<keyword evidence="2" id="KW-1185">Reference proteome</keyword>
<dbReference type="EMBL" id="PDVP01000006">
    <property type="protein sequence ID" value="PHP66738.1"/>
    <property type="molecule type" value="Genomic_DNA"/>
</dbReference>
<dbReference type="Pfam" id="PF10117">
    <property type="entry name" value="McrBC"/>
    <property type="match status" value="1"/>
</dbReference>
<organism evidence="1 2">
    <name type="scientific">Zhengella mangrovi</name>
    <dbReference type="NCBI Taxonomy" id="1982044"/>
    <lineage>
        <taxon>Bacteria</taxon>
        <taxon>Pseudomonadati</taxon>
        <taxon>Pseudomonadota</taxon>
        <taxon>Alphaproteobacteria</taxon>
        <taxon>Hyphomicrobiales</taxon>
        <taxon>Notoacmeibacteraceae</taxon>
        <taxon>Zhengella</taxon>
    </lineage>
</organism>
<dbReference type="RefSeq" id="WP_099306504.1">
    <property type="nucleotide sequence ID" value="NZ_PDVP01000006.1"/>
</dbReference>
<name>A0A2G1QNF5_9HYPH</name>
<keyword evidence="1" id="KW-0378">Hydrolase</keyword>
<evidence type="ECO:0000313" key="1">
    <source>
        <dbReference type="EMBL" id="PHP66738.1"/>
    </source>
</evidence>
<proteinExistence type="predicted"/>
<dbReference type="PANTHER" id="PTHR38733:SF1">
    <property type="entry name" value="TYPE IV METHYL-DIRECTED RESTRICTION ENZYME ECOKMCRBC"/>
    <property type="match status" value="1"/>
</dbReference>
<protein>
    <submittedName>
        <fullName evidence="1">5-methylcytosine-specific restriction endonuclease system specificity protein McrC</fullName>
    </submittedName>
</protein>
<keyword evidence="1" id="KW-0255">Endonuclease</keyword>
<reference evidence="1 2" key="1">
    <citation type="submission" date="2017-10" db="EMBL/GenBank/DDBJ databases">
        <title>Sedimentibacterium mangrovi gen. nov., sp. nov., a novel member of family Phyllobacteriacea isolated from mangrove sediment.</title>
        <authorList>
            <person name="Liao H."/>
            <person name="Tian Y."/>
        </authorList>
    </citation>
    <scope>NUCLEOTIDE SEQUENCE [LARGE SCALE GENOMIC DNA]</scope>
    <source>
        <strain evidence="1 2">X9-2-2</strain>
    </source>
</reference>
<dbReference type="NCBIfam" id="NF007277">
    <property type="entry name" value="PRK09736.1"/>
    <property type="match status" value="1"/>
</dbReference>
<dbReference type="PANTHER" id="PTHR38733">
    <property type="entry name" value="PROTEIN MCRC"/>
    <property type="match status" value="1"/>
</dbReference>
<dbReference type="Proteomes" id="UP000221168">
    <property type="component" value="Unassembled WGS sequence"/>
</dbReference>